<feature type="domain" description="FHA" evidence="1">
    <location>
        <begin position="24"/>
        <end position="72"/>
    </location>
</feature>
<dbReference type="Gene3D" id="2.60.200.20">
    <property type="match status" value="1"/>
</dbReference>
<dbReference type="SUPFAM" id="SSF49879">
    <property type="entry name" value="SMAD/FHA domain"/>
    <property type="match status" value="1"/>
</dbReference>
<dbReference type="InterPro" id="IPR008984">
    <property type="entry name" value="SMAD_FHA_dom_sf"/>
</dbReference>
<dbReference type="Pfam" id="PF00498">
    <property type="entry name" value="FHA"/>
    <property type="match status" value="1"/>
</dbReference>
<comment type="caution">
    <text evidence="2">The sequence shown here is derived from an EMBL/GenBank/DDBJ whole genome shotgun (WGS) entry which is preliminary data.</text>
</comment>
<evidence type="ECO:0000313" key="2">
    <source>
        <dbReference type="EMBL" id="KAJ8927217.1"/>
    </source>
</evidence>
<name>A0AAV8WLQ4_9CUCU</name>
<keyword evidence="3" id="KW-1185">Reference proteome</keyword>
<reference evidence="2" key="1">
    <citation type="journal article" date="2023" name="Insect Mol. Biol.">
        <title>Genome sequencing provides insights into the evolution of gene families encoding plant cell wall-degrading enzymes in longhorned beetles.</title>
        <authorList>
            <person name="Shin N.R."/>
            <person name="Okamura Y."/>
            <person name="Kirsch R."/>
            <person name="Pauchet Y."/>
        </authorList>
    </citation>
    <scope>NUCLEOTIDE SEQUENCE</scope>
    <source>
        <strain evidence="2">RBIC_L_NR</strain>
    </source>
</reference>
<dbReference type="Proteomes" id="UP001162156">
    <property type="component" value="Unassembled WGS sequence"/>
</dbReference>
<dbReference type="SMART" id="SM00240">
    <property type="entry name" value="FHA"/>
    <property type="match status" value="1"/>
</dbReference>
<proteinExistence type="predicted"/>
<organism evidence="2 3">
    <name type="scientific">Rhamnusium bicolor</name>
    <dbReference type="NCBI Taxonomy" id="1586634"/>
    <lineage>
        <taxon>Eukaryota</taxon>
        <taxon>Metazoa</taxon>
        <taxon>Ecdysozoa</taxon>
        <taxon>Arthropoda</taxon>
        <taxon>Hexapoda</taxon>
        <taxon>Insecta</taxon>
        <taxon>Pterygota</taxon>
        <taxon>Neoptera</taxon>
        <taxon>Endopterygota</taxon>
        <taxon>Coleoptera</taxon>
        <taxon>Polyphaga</taxon>
        <taxon>Cucujiformia</taxon>
        <taxon>Chrysomeloidea</taxon>
        <taxon>Cerambycidae</taxon>
        <taxon>Lepturinae</taxon>
        <taxon>Rhagiini</taxon>
        <taxon>Rhamnusium</taxon>
    </lineage>
</organism>
<dbReference type="InterPro" id="IPR000253">
    <property type="entry name" value="FHA_dom"/>
</dbReference>
<dbReference type="CDD" id="cd00060">
    <property type="entry name" value="FHA"/>
    <property type="match status" value="1"/>
</dbReference>
<gene>
    <name evidence="2" type="ORF">NQ314_020339</name>
</gene>
<dbReference type="AlphaFoldDB" id="A0AAV8WLQ4"/>
<dbReference type="EMBL" id="JANEYF010005711">
    <property type="protein sequence ID" value="KAJ8927217.1"/>
    <property type="molecule type" value="Genomic_DNA"/>
</dbReference>
<protein>
    <recommendedName>
        <fullName evidence="1">FHA domain-containing protein</fullName>
    </recommendedName>
</protein>
<sequence>MVDFENPKLRCESGAVIELNSNPFSIGRGLSCNYVITRKAVSRVHCIMEKNDNTWILKDTSTNGSFVNGKLIKGVKSPPLKEGDLIKLDLDGEYYIFEMETGNRADDISDEQLCSFADTVLSEVEAFQQETHNQENNDPFINGMYILMPKA</sequence>
<evidence type="ECO:0000313" key="3">
    <source>
        <dbReference type="Proteomes" id="UP001162156"/>
    </source>
</evidence>
<accession>A0AAV8WLQ4</accession>
<dbReference type="PROSITE" id="PS50006">
    <property type="entry name" value="FHA_DOMAIN"/>
    <property type="match status" value="1"/>
</dbReference>
<evidence type="ECO:0000259" key="1">
    <source>
        <dbReference type="PROSITE" id="PS50006"/>
    </source>
</evidence>